<protein>
    <submittedName>
        <fullName evidence="2">AAA family ATPase</fullName>
    </submittedName>
</protein>
<gene>
    <name evidence="2" type="ORF">A8E72_30570</name>
</gene>
<comment type="caution">
    <text evidence="2">The sequence shown here is derived from an EMBL/GenBank/DDBJ whole genome shotgun (WGS) entry which is preliminary data.</text>
</comment>
<evidence type="ECO:0000313" key="2">
    <source>
        <dbReference type="EMBL" id="ONU77803.1"/>
    </source>
</evidence>
<dbReference type="SUPFAM" id="SSF55464">
    <property type="entry name" value="Origin of replication-binding domain, RBD-like"/>
    <property type="match status" value="1"/>
</dbReference>
<dbReference type="EMBL" id="MUTJ01000092">
    <property type="protein sequence ID" value="ONU77803.1"/>
    <property type="molecule type" value="Genomic_DNA"/>
</dbReference>
<name>A0A1V2VVQ6_9BURK</name>
<dbReference type="InterPro" id="IPR014059">
    <property type="entry name" value="TraI/TrwC_relax"/>
</dbReference>
<dbReference type="InterPro" id="IPR027417">
    <property type="entry name" value="P-loop_NTPase"/>
</dbReference>
<dbReference type="SUPFAM" id="SSF52540">
    <property type="entry name" value="P-loop containing nucleoside triphosphate hydrolases"/>
    <property type="match status" value="2"/>
</dbReference>
<dbReference type="NCBIfam" id="TIGR02686">
    <property type="entry name" value="relax_trwC"/>
    <property type="match status" value="1"/>
</dbReference>
<dbReference type="Pfam" id="PF13604">
    <property type="entry name" value="AAA_30"/>
    <property type="match status" value="1"/>
</dbReference>
<feature type="domain" description="TrwC relaxase" evidence="1">
    <location>
        <begin position="10"/>
        <end position="291"/>
    </location>
</feature>
<organism evidence="2 3">
    <name type="scientific">Burkholderia cenocepacia</name>
    <dbReference type="NCBI Taxonomy" id="95486"/>
    <lineage>
        <taxon>Bacteria</taxon>
        <taxon>Pseudomonadati</taxon>
        <taxon>Pseudomonadota</taxon>
        <taxon>Betaproteobacteria</taxon>
        <taxon>Burkholderiales</taxon>
        <taxon>Burkholderiaceae</taxon>
        <taxon>Burkholderia</taxon>
        <taxon>Burkholderia cepacia complex</taxon>
    </lineage>
</organism>
<dbReference type="Gene3D" id="3.40.50.300">
    <property type="entry name" value="P-loop containing nucleotide triphosphate hydrolases"/>
    <property type="match status" value="2"/>
</dbReference>
<accession>A0A1V2VVQ6</accession>
<proteinExistence type="predicted"/>
<reference evidence="2 3" key="1">
    <citation type="submission" date="2016-08" db="EMBL/GenBank/DDBJ databases">
        <authorList>
            <person name="Seilhamer J.J."/>
        </authorList>
    </citation>
    <scope>NUCLEOTIDE SEQUENCE [LARGE SCALE GENOMIC DNA]</scope>
    <source>
        <strain evidence="2 3">VC14762</strain>
    </source>
</reference>
<dbReference type="Pfam" id="PF08751">
    <property type="entry name" value="TrwC"/>
    <property type="match status" value="1"/>
</dbReference>
<sequence length="942" mass="104786">MISMNNVGSAGQALHYFSKDNYYTQDEGLEKSEWFGQGAAALGLSGQIERQDFFEILNGKVDGQELGKFVVNEETGEREREHRPGTDMTFSAPKSVSLLAEVAGNRDVREAHEAAVKKALTYIESELAYTRQMKDGELESVKTGNVVVAMFRHNTSRELDPQTHTHAVIMNATKREDGEWRSLTNDEIWKAQRLVGAIYTGELASKLQELGYELRRTDEKGNFEVVGVTREQIEHFSQRRAEIEASLKSRGVDIDSATAQDKEDATLMTRAKKVDVDHEALITDWKDRAQSVGLNLAEIQARAEAAREQGGIMREDKLTGRQAMEFAAAHLIEREAVVSKEDLMKTALEHGVGRVSPTDVQKAFDKLEAEGHLVKLPDGNYTTAKMLGSEQWALDQVQAQKGVMPAMMTAEHVAERLAKAEDKQGFKYTEGQKEALTTVMTTEDRYVAGQGLAGTGKTTMLRSLREMAQEQGYTVRGMAPTGAASKVLARETGIATDTVSMFQIKERQLQKDIEFAKQFAPDFQRKPEMWIVDESSFLSQRQKAQLDHMAAKAGAKVVYLGDTLQLQGVEAGKPFELAQKYGGIETSYMTEISRQKTPDLKASVDIITGRDQLPEGARLTAVELKNNARAFEHMDKTGMVKEVKNGGLIDAAVKDVLAMSAAERERTIVITAYNKDRHEINAGVRDGLKQTGEVSRIEQNKEIFISKGWTRAVTKEAQYYNAGDVVRFGRDYKQIDAAKGEYARVVSTDAPRGVVLLQKENGQTIAWEPKKHNNVEVYDAERRDIAKGDIIRMTRNEGEFKNGEVARVAAIDGDKVKLELKQGEAISYHDVDLAKSKHWDYAYASTVHASQGATQHRAMFVIRAPEDENEKKQARQLEAMAKVFGNRSFYVGATRASHELSIYTNDKAVAAKAVSAQQDKTSAVETLHRAEQARDKNVGVDR</sequence>
<dbReference type="AlphaFoldDB" id="A0A1V2VVQ6"/>
<evidence type="ECO:0000259" key="1">
    <source>
        <dbReference type="Pfam" id="PF08751"/>
    </source>
</evidence>
<evidence type="ECO:0000313" key="3">
    <source>
        <dbReference type="Proteomes" id="UP000188543"/>
    </source>
</evidence>
<dbReference type="InterPro" id="IPR014862">
    <property type="entry name" value="TrwC"/>
</dbReference>
<dbReference type="NCBIfam" id="NF041492">
    <property type="entry name" value="MobF"/>
    <property type="match status" value="1"/>
</dbReference>
<dbReference type="Proteomes" id="UP000188543">
    <property type="component" value="Unassembled WGS sequence"/>
</dbReference>